<gene>
    <name evidence="7" type="primary">KATNA1</name>
    <name evidence="10" type="ORF">SDRG_13615</name>
</gene>
<dbReference type="Pfam" id="PF00004">
    <property type="entry name" value="AAA"/>
    <property type="match status" value="1"/>
</dbReference>
<organism evidence="10 11">
    <name type="scientific">Saprolegnia diclina (strain VS20)</name>
    <dbReference type="NCBI Taxonomy" id="1156394"/>
    <lineage>
        <taxon>Eukaryota</taxon>
        <taxon>Sar</taxon>
        <taxon>Stramenopiles</taxon>
        <taxon>Oomycota</taxon>
        <taxon>Saprolegniomycetes</taxon>
        <taxon>Saprolegniales</taxon>
        <taxon>Saprolegniaceae</taxon>
        <taxon>Saprolegnia</taxon>
    </lineage>
</organism>
<comment type="function">
    <text evidence="7">Severs microtubules in an ATP-dependent manner. Microtubule severing may promote rapid reorganization of cellular microtubule arrays.</text>
</comment>
<feature type="domain" description="AAA+ ATPase" evidence="9">
    <location>
        <begin position="299"/>
        <end position="442"/>
    </location>
</feature>
<dbReference type="InterPro" id="IPR003959">
    <property type="entry name" value="ATPase_AAA_core"/>
</dbReference>
<keyword evidence="5 7" id="KW-0206">Cytoskeleton</keyword>
<dbReference type="GO" id="GO:0008568">
    <property type="term" value="F:microtubule severing ATPase activity"/>
    <property type="evidence" value="ECO:0007669"/>
    <property type="project" value="UniProtKB-EC"/>
</dbReference>
<protein>
    <recommendedName>
        <fullName evidence="7">Katanin p60 ATPase-containing subunit A1</fullName>
        <shortName evidence="7">Katanin p60 subunit A1</shortName>
        <ecNumber evidence="7">5.6.1.1</ecNumber>
    </recommendedName>
    <alternativeName>
        <fullName evidence="7">p60 katanin</fullName>
    </alternativeName>
</protein>
<dbReference type="InterPro" id="IPR028596">
    <property type="entry name" value="KATNA1"/>
</dbReference>
<dbReference type="SMART" id="SM00382">
    <property type="entry name" value="AAA"/>
    <property type="match status" value="1"/>
</dbReference>
<dbReference type="GO" id="GO:0005874">
    <property type="term" value="C:microtubule"/>
    <property type="evidence" value="ECO:0007669"/>
    <property type="project" value="UniProtKB-KW"/>
</dbReference>
<dbReference type="GO" id="GO:0005737">
    <property type="term" value="C:cytoplasm"/>
    <property type="evidence" value="ECO:0007669"/>
    <property type="project" value="UniProtKB-UniRule"/>
</dbReference>
<dbReference type="Pfam" id="PF17862">
    <property type="entry name" value="AAA_lid_3"/>
    <property type="match status" value="1"/>
</dbReference>
<evidence type="ECO:0000313" key="11">
    <source>
        <dbReference type="Proteomes" id="UP000030762"/>
    </source>
</evidence>
<sequence length="558" mass="62776">MDDLVRQAAMARERCLLGLYDEGSKIFRACIRDAIFTRRLSRDDRALHALVESLKAEYAVIHRYTTTLDLFQQIQIQPKKPKQRSLLDEVPARKPRPSVTFKRLPTEDEFVVQKRQRRTDEKENPAASEKERRALPAKRKRVKDSTASTKTLSKHPYLKRNSISYSGTSEPKEPTRAMSSRARAMAYEAPNMESLAQSSLLRNVPSSALASKPLYASPRTSTESSTDEGLPKYSDIARAERRVDLDLIEAIERDIVDRGAKVQFEDIAGLDHVKNLLKEAVMLPRFAPHLFTEDGPLKPCNGVLLFGPPGTGKTLLAKAVANVCNTTFFNVSASTLSSKYRGESERMVRILFEMARYYAPSIIFMDEIDAIAGARGTAQEHEASRRVKTELLVQMNGILNEENGATDAAKQVMVLAATNLPWELDEAMRRRLTKRVYIPLPELVGRRELFQLNLRKMSLARDVVLDELANQTQGYSGDDITNICEAAKLLTVKRVYTPQLLQDIQASSCSERDLRQLKEQSLVVTKADFQVALGNVSKSVGTDQLHRFDAWEAEFGSK</sequence>
<dbReference type="InterPro" id="IPR003593">
    <property type="entry name" value="AAA+_ATPase"/>
</dbReference>
<evidence type="ECO:0000256" key="7">
    <source>
        <dbReference type="HAMAP-Rule" id="MF_03023"/>
    </source>
</evidence>
<feature type="region of interest" description="Disordered" evidence="8">
    <location>
        <begin position="212"/>
        <end position="232"/>
    </location>
</feature>
<comment type="subcellular location">
    <subcellularLocation>
        <location evidence="7">Cytoplasm</location>
        <location evidence="7">Cytoskeleton</location>
    </subcellularLocation>
</comment>
<dbReference type="GO" id="GO:0008017">
    <property type="term" value="F:microtubule binding"/>
    <property type="evidence" value="ECO:0007669"/>
    <property type="project" value="UniProtKB-UniRule"/>
</dbReference>
<keyword evidence="2 7" id="KW-0493">Microtubule</keyword>
<dbReference type="OMA" id="YAVIHRY"/>
<dbReference type="VEuPathDB" id="FungiDB:SDRG_13615"/>
<dbReference type="GO" id="GO:0016887">
    <property type="term" value="F:ATP hydrolysis activity"/>
    <property type="evidence" value="ECO:0007669"/>
    <property type="project" value="InterPro"/>
</dbReference>
<evidence type="ECO:0000313" key="10">
    <source>
        <dbReference type="EMBL" id="EQC28537.1"/>
    </source>
</evidence>
<dbReference type="EC" id="5.6.1.1" evidence="7"/>
<dbReference type="GO" id="GO:0005524">
    <property type="term" value="F:ATP binding"/>
    <property type="evidence" value="ECO:0007669"/>
    <property type="project" value="UniProtKB-KW"/>
</dbReference>
<dbReference type="AlphaFoldDB" id="T0RFU3"/>
<dbReference type="RefSeq" id="XP_008617934.1">
    <property type="nucleotide sequence ID" value="XM_008619712.1"/>
</dbReference>
<evidence type="ECO:0000256" key="6">
    <source>
        <dbReference type="ARBA" id="ARBA00023235"/>
    </source>
</evidence>
<dbReference type="InParanoid" id="T0RFU3"/>
<dbReference type="HAMAP" id="MF_03023">
    <property type="entry name" value="Katanin_p60_A1"/>
    <property type="match status" value="1"/>
</dbReference>
<dbReference type="EMBL" id="JH767193">
    <property type="protein sequence ID" value="EQC28537.1"/>
    <property type="molecule type" value="Genomic_DNA"/>
</dbReference>
<evidence type="ECO:0000256" key="5">
    <source>
        <dbReference type="ARBA" id="ARBA00023212"/>
    </source>
</evidence>
<reference evidence="10 11" key="1">
    <citation type="submission" date="2012-04" db="EMBL/GenBank/DDBJ databases">
        <title>The Genome Sequence of Saprolegnia declina VS20.</title>
        <authorList>
            <consortium name="The Broad Institute Genome Sequencing Platform"/>
            <person name="Russ C."/>
            <person name="Nusbaum C."/>
            <person name="Tyler B."/>
            <person name="van West P."/>
            <person name="Dieguez-Uribeondo J."/>
            <person name="de Bruijn I."/>
            <person name="Tripathy S."/>
            <person name="Jiang R."/>
            <person name="Young S.K."/>
            <person name="Zeng Q."/>
            <person name="Gargeya S."/>
            <person name="Fitzgerald M."/>
            <person name="Haas B."/>
            <person name="Abouelleil A."/>
            <person name="Alvarado L."/>
            <person name="Arachchi H.M."/>
            <person name="Berlin A."/>
            <person name="Chapman S.B."/>
            <person name="Goldberg J."/>
            <person name="Griggs A."/>
            <person name="Gujja S."/>
            <person name="Hansen M."/>
            <person name="Howarth C."/>
            <person name="Imamovic A."/>
            <person name="Larimer J."/>
            <person name="McCowen C."/>
            <person name="Montmayeur A."/>
            <person name="Murphy C."/>
            <person name="Neiman D."/>
            <person name="Pearson M."/>
            <person name="Priest M."/>
            <person name="Roberts A."/>
            <person name="Saif S."/>
            <person name="Shea T."/>
            <person name="Sisk P."/>
            <person name="Sykes S."/>
            <person name="Wortman J."/>
            <person name="Nusbaum C."/>
            <person name="Birren B."/>
        </authorList>
    </citation>
    <scope>NUCLEOTIDE SEQUENCE [LARGE SCALE GENOMIC DNA]</scope>
    <source>
        <strain evidence="10 11">VS20</strain>
    </source>
</reference>
<dbReference type="Gene3D" id="1.10.8.60">
    <property type="match status" value="1"/>
</dbReference>
<evidence type="ECO:0000259" key="9">
    <source>
        <dbReference type="SMART" id="SM00382"/>
    </source>
</evidence>
<dbReference type="PANTHER" id="PTHR23074:SF19">
    <property type="entry name" value="KATANIN P60 ATPASE-CONTAINING SUBUNIT A1"/>
    <property type="match status" value="1"/>
</dbReference>
<dbReference type="FunFam" id="3.40.50.300:FF:000159">
    <property type="entry name" value="Katanin p60 ATPase-containing subunit A1"/>
    <property type="match status" value="1"/>
</dbReference>
<dbReference type="InterPro" id="IPR041569">
    <property type="entry name" value="AAA_lid_3"/>
</dbReference>
<keyword evidence="6 7" id="KW-0413">Isomerase</keyword>
<dbReference type="Gene3D" id="3.40.50.300">
    <property type="entry name" value="P-loop containing nucleotide triphosphate hydrolases"/>
    <property type="match status" value="1"/>
</dbReference>
<keyword evidence="1 7" id="KW-0963">Cytoplasm</keyword>
<keyword evidence="11" id="KW-1185">Reference proteome</keyword>
<dbReference type="InterPro" id="IPR027417">
    <property type="entry name" value="P-loop_NTPase"/>
</dbReference>
<keyword evidence="4 7" id="KW-0067">ATP-binding</keyword>
<dbReference type="GO" id="GO:0051013">
    <property type="term" value="P:microtubule severing"/>
    <property type="evidence" value="ECO:0007669"/>
    <property type="project" value="UniProtKB-UniRule"/>
</dbReference>
<feature type="binding site" evidence="7">
    <location>
        <begin position="307"/>
        <end position="314"/>
    </location>
    <ligand>
        <name>ATP</name>
        <dbReference type="ChEBI" id="CHEBI:30616"/>
    </ligand>
</feature>
<evidence type="ECO:0000256" key="8">
    <source>
        <dbReference type="SAM" id="MobiDB-lite"/>
    </source>
</evidence>
<comment type="catalytic activity">
    <reaction evidence="7">
        <text>n ATP + n H2O + a microtubule = n ADP + n phosphate + (n+1) alpha/beta tubulin heterodimers.</text>
        <dbReference type="EC" id="5.6.1.1"/>
    </reaction>
</comment>
<dbReference type="Proteomes" id="UP000030762">
    <property type="component" value="Unassembled WGS sequence"/>
</dbReference>
<name>T0RFU3_SAPDV</name>
<dbReference type="SUPFAM" id="SSF52540">
    <property type="entry name" value="P-loop containing nucleoside triphosphate hydrolases"/>
    <property type="match status" value="1"/>
</dbReference>
<feature type="region of interest" description="Disordered" evidence="8">
    <location>
        <begin position="81"/>
        <end position="178"/>
    </location>
</feature>
<feature type="compositionally biased region" description="Basic and acidic residues" evidence="8">
    <location>
        <begin position="118"/>
        <end position="134"/>
    </location>
</feature>
<evidence type="ECO:0000256" key="1">
    <source>
        <dbReference type="ARBA" id="ARBA00022490"/>
    </source>
</evidence>
<dbReference type="GeneID" id="19954342"/>
<dbReference type="OrthoDB" id="5334845at2759"/>
<dbReference type="STRING" id="1156394.T0RFU3"/>
<proteinExistence type="inferred from homology"/>
<evidence type="ECO:0000256" key="2">
    <source>
        <dbReference type="ARBA" id="ARBA00022701"/>
    </source>
</evidence>
<comment type="similarity">
    <text evidence="7">Belongs to the AAA ATPase family. Katanin p60 subunit A1 subfamily.</text>
</comment>
<dbReference type="eggNOG" id="KOG0738">
    <property type="taxonomic scope" value="Eukaryota"/>
</dbReference>
<keyword evidence="3 7" id="KW-0547">Nucleotide-binding</keyword>
<accession>T0RFU3</accession>
<dbReference type="InterPro" id="IPR050304">
    <property type="entry name" value="MT-severing_AAA_ATPase"/>
</dbReference>
<dbReference type="PANTHER" id="PTHR23074">
    <property type="entry name" value="AAA DOMAIN-CONTAINING"/>
    <property type="match status" value="1"/>
</dbReference>
<evidence type="ECO:0000256" key="3">
    <source>
        <dbReference type="ARBA" id="ARBA00022741"/>
    </source>
</evidence>
<evidence type="ECO:0000256" key="4">
    <source>
        <dbReference type="ARBA" id="ARBA00022840"/>
    </source>
</evidence>